<accession>A0A379NEY3</accession>
<proteinExistence type="predicted"/>
<organism evidence="1 2">
    <name type="scientific">Rikenella microfusus</name>
    <dbReference type="NCBI Taxonomy" id="28139"/>
    <lineage>
        <taxon>Bacteria</taxon>
        <taxon>Pseudomonadati</taxon>
        <taxon>Bacteroidota</taxon>
        <taxon>Bacteroidia</taxon>
        <taxon>Bacteroidales</taxon>
        <taxon>Rikenellaceae</taxon>
        <taxon>Rikenella</taxon>
    </lineage>
</organism>
<dbReference type="Proteomes" id="UP000255233">
    <property type="component" value="Unassembled WGS sequence"/>
</dbReference>
<reference evidence="1 2" key="1">
    <citation type="submission" date="2018-06" db="EMBL/GenBank/DDBJ databases">
        <authorList>
            <consortium name="Pathogen Informatics"/>
            <person name="Doyle S."/>
        </authorList>
    </citation>
    <scope>NUCLEOTIDE SEQUENCE [LARGE SCALE GENOMIC DNA]</scope>
    <source>
        <strain evidence="1 2">NCTC11190</strain>
    </source>
</reference>
<evidence type="ECO:0000313" key="1">
    <source>
        <dbReference type="EMBL" id="SUE45234.1"/>
    </source>
</evidence>
<dbReference type="AlphaFoldDB" id="A0A379NEY3"/>
<name>A0A379NEY3_9BACT</name>
<keyword evidence="2" id="KW-1185">Reference proteome</keyword>
<protein>
    <submittedName>
        <fullName evidence="1">Uncharacterized protein</fullName>
    </submittedName>
</protein>
<dbReference type="EMBL" id="UGVL01000003">
    <property type="protein sequence ID" value="SUE45234.1"/>
    <property type="molecule type" value="Genomic_DNA"/>
</dbReference>
<evidence type="ECO:0000313" key="2">
    <source>
        <dbReference type="Proteomes" id="UP000255233"/>
    </source>
</evidence>
<gene>
    <name evidence="1" type="ORF">NCTC11190_02444</name>
</gene>
<sequence length="94" mass="11070">MYSTILVIRRTRRDIAAHYGEDSKKLKFPTVKGPYKLEYRMDASLCRLFAETMNAILPDNNRIQDPKDCFRLLSLCRYYFLNPKNIRSCTKNGT</sequence>